<proteinExistence type="predicted"/>
<name>A0ACB6R5U0_9PLEO</name>
<comment type="caution">
    <text evidence="1">The sequence shown here is derived from an EMBL/GenBank/DDBJ whole genome shotgun (WGS) entry which is preliminary data.</text>
</comment>
<accession>A0ACB6R5U0</accession>
<gene>
    <name evidence="1" type="ORF">BDR25DRAFT_351200</name>
</gene>
<reference evidence="1" key="1">
    <citation type="journal article" date="2020" name="Stud. Mycol.">
        <title>101 Dothideomycetes genomes: a test case for predicting lifestyles and emergence of pathogens.</title>
        <authorList>
            <person name="Haridas S."/>
            <person name="Albert R."/>
            <person name="Binder M."/>
            <person name="Bloem J."/>
            <person name="Labutti K."/>
            <person name="Salamov A."/>
            <person name="Andreopoulos B."/>
            <person name="Baker S."/>
            <person name="Barry K."/>
            <person name="Bills G."/>
            <person name="Bluhm B."/>
            <person name="Cannon C."/>
            <person name="Castanera R."/>
            <person name="Culley D."/>
            <person name="Daum C."/>
            <person name="Ezra D."/>
            <person name="Gonzalez J."/>
            <person name="Henrissat B."/>
            <person name="Kuo A."/>
            <person name="Liang C."/>
            <person name="Lipzen A."/>
            <person name="Lutzoni F."/>
            <person name="Magnuson J."/>
            <person name="Mondo S."/>
            <person name="Nolan M."/>
            <person name="Ohm R."/>
            <person name="Pangilinan J."/>
            <person name="Park H.-J."/>
            <person name="Ramirez L."/>
            <person name="Alfaro M."/>
            <person name="Sun H."/>
            <person name="Tritt A."/>
            <person name="Yoshinaga Y."/>
            <person name="Zwiers L.-H."/>
            <person name="Turgeon B."/>
            <person name="Goodwin S."/>
            <person name="Spatafora J."/>
            <person name="Crous P."/>
            <person name="Grigoriev I."/>
        </authorList>
    </citation>
    <scope>NUCLEOTIDE SEQUENCE</scope>
    <source>
        <strain evidence="1">ATCC 200398</strain>
    </source>
</reference>
<evidence type="ECO:0000313" key="2">
    <source>
        <dbReference type="Proteomes" id="UP000799755"/>
    </source>
</evidence>
<sequence>MVVAILAIPLRQGRNHDRAFEELGNPVSWVIFRLSELVISPVTVSLSHADLSGDDIHDVVQIPIGGDARDHTVDQVFGILLSLSYRTIVIEYRAQLEFRWVSSDWIGLKVVLIYEESRSLCFGQTNTREAQKGPGDEAEEVWIFPGLGAKKVNSRYEKFGSCIAYFYLTSCLLVFETNYAIKELENCEDILADQDPGRSAPLVIEKNFIKSDSSRQLFPFESRAWYPRLSLPLSPLPLDPALQHPTTMARKRERSPSPSLEIFRSESIEDQKSVFIAAFSNSVPVKALQALPEFKSATHRIAAWRKPSRQRSLMGKSEILYDLGHDDDGEQKAGKRLEHVLNYCEVEGAVVVARWYGGQNIGPIRFVHIENCAKEAIWRWKVVDAEAKNEQTAKKQRLEAEAAKKDEETARRELAENLNERDQNIFVLRGLLADKTAKLNNSERVPPTPQKKPPDYNTMSMELLKRHDKARDASIAYILKEIDKVDEQLQLIDDFEASTPDF</sequence>
<dbReference type="Proteomes" id="UP000799755">
    <property type="component" value="Unassembled WGS sequence"/>
</dbReference>
<evidence type="ECO:0000313" key="1">
    <source>
        <dbReference type="EMBL" id="KAF2474679.1"/>
    </source>
</evidence>
<organism evidence="1 2">
    <name type="scientific">Lindgomyces ingoldianus</name>
    <dbReference type="NCBI Taxonomy" id="673940"/>
    <lineage>
        <taxon>Eukaryota</taxon>
        <taxon>Fungi</taxon>
        <taxon>Dikarya</taxon>
        <taxon>Ascomycota</taxon>
        <taxon>Pezizomycotina</taxon>
        <taxon>Dothideomycetes</taxon>
        <taxon>Pleosporomycetidae</taxon>
        <taxon>Pleosporales</taxon>
        <taxon>Lindgomycetaceae</taxon>
        <taxon>Lindgomyces</taxon>
    </lineage>
</organism>
<dbReference type="EMBL" id="MU003497">
    <property type="protein sequence ID" value="KAF2474679.1"/>
    <property type="molecule type" value="Genomic_DNA"/>
</dbReference>
<keyword evidence="2" id="KW-1185">Reference proteome</keyword>
<protein>
    <submittedName>
        <fullName evidence="1">Uncharacterized protein</fullName>
    </submittedName>
</protein>